<dbReference type="InterPro" id="IPR007705">
    <property type="entry name" value="Vesicle_trsprt_v-SNARE_N"/>
</dbReference>
<evidence type="ECO:0000256" key="3">
    <source>
        <dbReference type="ARBA" id="ARBA00022448"/>
    </source>
</evidence>
<keyword evidence="4 10" id="KW-0812">Transmembrane</keyword>
<evidence type="ECO:0000256" key="4">
    <source>
        <dbReference type="ARBA" id="ARBA00022692"/>
    </source>
</evidence>
<keyword evidence="8 10" id="KW-0472">Membrane</keyword>
<evidence type="ECO:0000256" key="8">
    <source>
        <dbReference type="ARBA" id="ARBA00023136"/>
    </source>
</evidence>
<dbReference type="InterPro" id="IPR000727">
    <property type="entry name" value="T_SNARE_dom"/>
</dbReference>
<dbReference type="Gene3D" id="1.20.58.400">
    <property type="entry name" value="t-snare proteins"/>
    <property type="match status" value="1"/>
</dbReference>
<evidence type="ECO:0000256" key="6">
    <source>
        <dbReference type="ARBA" id="ARBA00022989"/>
    </source>
</evidence>
<feature type="coiled-coil region" evidence="9">
    <location>
        <begin position="37"/>
        <end position="64"/>
    </location>
</feature>
<proteinExistence type="inferred from homology"/>
<dbReference type="SUPFAM" id="SSF47661">
    <property type="entry name" value="t-snare proteins"/>
    <property type="match status" value="1"/>
</dbReference>
<dbReference type="GO" id="GO:0006891">
    <property type="term" value="P:intra-Golgi vesicle-mediated transport"/>
    <property type="evidence" value="ECO:0007669"/>
    <property type="project" value="TreeGrafter"/>
</dbReference>
<evidence type="ECO:0000256" key="5">
    <source>
        <dbReference type="ARBA" id="ARBA00022927"/>
    </source>
</evidence>
<dbReference type="GO" id="GO:0006896">
    <property type="term" value="P:Golgi to vacuole transport"/>
    <property type="evidence" value="ECO:0007669"/>
    <property type="project" value="TreeGrafter"/>
</dbReference>
<dbReference type="Pfam" id="PF12352">
    <property type="entry name" value="V-SNARE_C"/>
    <property type="match status" value="1"/>
</dbReference>
<comment type="caution">
    <text evidence="12">The sequence shown here is derived from an EMBL/GenBank/DDBJ whole genome shotgun (WGS) entry which is preliminary data.</text>
</comment>
<dbReference type="GO" id="GO:0012507">
    <property type="term" value="C:ER to Golgi transport vesicle membrane"/>
    <property type="evidence" value="ECO:0007669"/>
    <property type="project" value="TreeGrafter"/>
</dbReference>
<feature type="transmembrane region" description="Helical" evidence="10">
    <location>
        <begin position="208"/>
        <end position="226"/>
    </location>
</feature>
<dbReference type="GO" id="GO:0048280">
    <property type="term" value="P:vesicle fusion with Golgi apparatus"/>
    <property type="evidence" value="ECO:0007669"/>
    <property type="project" value="TreeGrafter"/>
</dbReference>
<dbReference type="GO" id="GO:0005829">
    <property type="term" value="C:cytosol"/>
    <property type="evidence" value="ECO:0007669"/>
    <property type="project" value="GOC"/>
</dbReference>
<dbReference type="GO" id="GO:0016236">
    <property type="term" value="P:macroautophagy"/>
    <property type="evidence" value="ECO:0007669"/>
    <property type="project" value="TreeGrafter"/>
</dbReference>
<dbReference type="PANTHER" id="PTHR21230:SF26">
    <property type="entry name" value="VESICLE TRANSPORT THROUGH INTERACTION WITH T-SNARES HOMOLOG 1A"/>
    <property type="match status" value="1"/>
</dbReference>
<dbReference type="Proteomes" id="UP000217199">
    <property type="component" value="Unassembled WGS sequence"/>
</dbReference>
<dbReference type="InterPro" id="IPR038407">
    <property type="entry name" value="v-SNARE_N_sf"/>
</dbReference>
<keyword evidence="7 9" id="KW-0175">Coiled coil</keyword>
<evidence type="ECO:0000256" key="2">
    <source>
        <dbReference type="ARBA" id="ARBA00006108"/>
    </source>
</evidence>
<name>A0A286UPP9_9AGAM</name>
<dbReference type="GO" id="GO:0031902">
    <property type="term" value="C:late endosome membrane"/>
    <property type="evidence" value="ECO:0007669"/>
    <property type="project" value="TreeGrafter"/>
</dbReference>
<evidence type="ECO:0000313" key="12">
    <source>
        <dbReference type="EMBL" id="PAV21581.1"/>
    </source>
</evidence>
<dbReference type="GO" id="GO:0005794">
    <property type="term" value="C:Golgi apparatus"/>
    <property type="evidence" value="ECO:0007669"/>
    <property type="project" value="TreeGrafter"/>
</dbReference>
<accession>A0A286UPP9</accession>
<sequence length="230" mass="25889">MDNSPTSLFDSYEQDYEQIIKSIREKLDADGDQRIGIEQRKAALRRVEMELDEADELLSQMEIELQGMPQSIKPPYASRAKSAKSALQSAKSRAREQHAVLARSTLLSDVGGSPFRDSTDTEEGGISGDRARLLRGTSLLESGSKRLQDAQRVALETEEQGADILRDLRRQREQIENSRETLRTADSAIDRATGTLKKMIRRMYQQRVVTAAIIVVLILLILIILYEKLS</sequence>
<dbReference type="GO" id="GO:0006886">
    <property type="term" value="P:intracellular protein transport"/>
    <property type="evidence" value="ECO:0007669"/>
    <property type="project" value="InterPro"/>
</dbReference>
<dbReference type="Pfam" id="PF05008">
    <property type="entry name" value="V-SNARE"/>
    <property type="match status" value="1"/>
</dbReference>
<evidence type="ECO:0000256" key="10">
    <source>
        <dbReference type="SAM" id="Phobius"/>
    </source>
</evidence>
<dbReference type="InParanoid" id="A0A286UPP9"/>
<comment type="similarity">
    <text evidence="2">Belongs to the VTI1 family.</text>
</comment>
<gene>
    <name evidence="12" type="ORF">PNOK_0153800</name>
</gene>
<dbReference type="GO" id="GO:0042147">
    <property type="term" value="P:retrograde transport, endosome to Golgi"/>
    <property type="evidence" value="ECO:0007669"/>
    <property type="project" value="TreeGrafter"/>
</dbReference>
<keyword evidence="5" id="KW-0653">Protein transport</keyword>
<evidence type="ECO:0000313" key="13">
    <source>
        <dbReference type="Proteomes" id="UP000217199"/>
    </source>
</evidence>
<dbReference type="GO" id="GO:0000149">
    <property type="term" value="F:SNARE binding"/>
    <property type="evidence" value="ECO:0007669"/>
    <property type="project" value="TreeGrafter"/>
</dbReference>
<comment type="subcellular location">
    <subcellularLocation>
        <location evidence="1">Membrane</location>
        <topology evidence="1">Single-pass type IV membrane protein</topology>
    </subcellularLocation>
</comment>
<dbReference type="FunCoup" id="A0A286UPP9">
    <property type="interactions" value="446"/>
</dbReference>
<evidence type="ECO:0000256" key="7">
    <source>
        <dbReference type="ARBA" id="ARBA00023054"/>
    </source>
</evidence>
<dbReference type="GO" id="GO:0005789">
    <property type="term" value="C:endoplasmic reticulum membrane"/>
    <property type="evidence" value="ECO:0007669"/>
    <property type="project" value="TreeGrafter"/>
</dbReference>
<dbReference type="GO" id="GO:0031201">
    <property type="term" value="C:SNARE complex"/>
    <property type="evidence" value="ECO:0007669"/>
    <property type="project" value="TreeGrafter"/>
</dbReference>
<organism evidence="12 13">
    <name type="scientific">Pyrrhoderma noxium</name>
    <dbReference type="NCBI Taxonomy" id="2282107"/>
    <lineage>
        <taxon>Eukaryota</taxon>
        <taxon>Fungi</taxon>
        <taxon>Dikarya</taxon>
        <taxon>Basidiomycota</taxon>
        <taxon>Agaricomycotina</taxon>
        <taxon>Agaricomycetes</taxon>
        <taxon>Hymenochaetales</taxon>
        <taxon>Hymenochaetaceae</taxon>
        <taxon>Pyrrhoderma</taxon>
    </lineage>
</organism>
<reference evidence="12 13" key="1">
    <citation type="journal article" date="2017" name="Mol. Ecol.">
        <title>Comparative and population genomic landscape of Phellinus noxius: A hypervariable fungus causing root rot in trees.</title>
        <authorList>
            <person name="Chung C.L."/>
            <person name="Lee T.J."/>
            <person name="Akiba M."/>
            <person name="Lee H.H."/>
            <person name="Kuo T.H."/>
            <person name="Liu D."/>
            <person name="Ke H.M."/>
            <person name="Yokoi T."/>
            <person name="Roa M.B."/>
            <person name="Lu M.J."/>
            <person name="Chang Y.Y."/>
            <person name="Ann P.J."/>
            <person name="Tsai J.N."/>
            <person name="Chen C.Y."/>
            <person name="Tzean S.S."/>
            <person name="Ota Y."/>
            <person name="Hattori T."/>
            <person name="Sahashi N."/>
            <person name="Liou R.F."/>
            <person name="Kikuchi T."/>
            <person name="Tsai I.J."/>
        </authorList>
    </citation>
    <scope>NUCLEOTIDE SEQUENCE [LARGE SCALE GENOMIC DNA]</scope>
    <source>
        <strain evidence="12 13">FFPRI411160</strain>
    </source>
</reference>
<keyword evidence="3" id="KW-0813">Transport</keyword>
<dbReference type="FunFam" id="1.20.5.110:FF:000002">
    <property type="entry name" value="Vesicle transport through interaction with t-SNAREsB"/>
    <property type="match status" value="1"/>
</dbReference>
<dbReference type="InterPro" id="IPR010989">
    <property type="entry name" value="SNARE"/>
</dbReference>
<dbReference type="EMBL" id="NBII01000002">
    <property type="protein sequence ID" value="PAV21581.1"/>
    <property type="molecule type" value="Genomic_DNA"/>
</dbReference>
<feature type="domain" description="T-SNARE coiled-coil homology" evidence="11">
    <location>
        <begin position="132"/>
        <end position="199"/>
    </location>
</feature>
<dbReference type="STRING" id="2282107.A0A286UPP9"/>
<dbReference type="Gene3D" id="1.20.5.110">
    <property type="match status" value="1"/>
</dbReference>
<dbReference type="OrthoDB" id="430637at2759"/>
<keyword evidence="6 10" id="KW-1133">Transmembrane helix</keyword>
<dbReference type="CDD" id="cd15862">
    <property type="entry name" value="SNARE_Vti1"/>
    <property type="match status" value="1"/>
</dbReference>
<dbReference type="AlphaFoldDB" id="A0A286UPP9"/>
<dbReference type="GO" id="GO:0005484">
    <property type="term" value="F:SNAP receptor activity"/>
    <property type="evidence" value="ECO:0007669"/>
    <property type="project" value="TreeGrafter"/>
</dbReference>
<protein>
    <submittedName>
        <fullName evidence="12">Vesicle transport v-snare vti1</fullName>
    </submittedName>
</protein>
<keyword evidence="13" id="KW-1185">Reference proteome</keyword>
<evidence type="ECO:0000256" key="9">
    <source>
        <dbReference type="SAM" id="Coils"/>
    </source>
</evidence>
<dbReference type="PANTHER" id="PTHR21230">
    <property type="entry name" value="VESICLE TRANSPORT V-SNARE PROTEIN VTI1-RELATED"/>
    <property type="match status" value="1"/>
</dbReference>
<dbReference type="SUPFAM" id="SSF58038">
    <property type="entry name" value="SNARE fusion complex"/>
    <property type="match status" value="1"/>
</dbReference>
<dbReference type="SMART" id="SM00397">
    <property type="entry name" value="t_SNARE"/>
    <property type="match status" value="1"/>
</dbReference>
<evidence type="ECO:0000256" key="1">
    <source>
        <dbReference type="ARBA" id="ARBA00004211"/>
    </source>
</evidence>
<evidence type="ECO:0000259" key="11">
    <source>
        <dbReference type="SMART" id="SM00397"/>
    </source>
</evidence>